<gene>
    <name evidence="2" type="ORF">Taro_054878</name>
</gene>
<organism evidence="2 3">
    <name type="scientific">Colocasia esculenta</name>
    <name type="common">Wild taro</name>
    <name type="synonym">Arum esculentum</name>
    <dbReference type="NCBI Taxonomy" id="4460"/>
    <lineage>
        <taxon>Eukaryota</taxon>
        <taxon>Viridiplantae</taxon>
        <taxon>Streptophyta</taxon>
        <taxon>Embryophyta</taxon>
        <taxon>Tracheophyta</taxon>
        <taxon>Spermatophyta</taxon>
        <taxon>Magnoliopsida</taxon>
        <taxon>Liliopsida</taxon>
        <taxon>Araceae</taxon>
        <taxon>Aroideae</taxon>
        <taxon>Colocasieae</taxon>
        <taxon>Colocasia</taxon>
    </lineage>
</organism>
<reference evidence="2" key="1">
    <citation type="submission" date="2017-07" db="EMBL/GenBank/DDBJ databases">
        <title>Taro Niue Genome Assembly and Annotation.</title>
        <authorList>
            <person name="Atibalentja N."/>
            <person name="Keating K."/>
            <person name="Fields C.J."/>
        </authorList>
    </citation>
    <scope>NUCLEOTIDE SEQUENCE</scope>
    <source>
        <strain evidence="2">Niue_2</strain>
        <tissue evidence="2">Leaf</tissue>
    </source>
</reference>
<comment type="caution">
    <text evidence="2">The sequence shown here is derived from an EMBL/GenBank/DDBJ whole genome shotgun (WGS) entry which is preliminary data.</text>
</comment>
<protein>
    <submittedName>
        <fullName evidence="2">Uncharacterized protein</fullName>
    </submittedName>
</protein>
<evidence type="ECO:0000313" key="2">
    <source>
        <dbReference type="EMBL" id="MQM21833.1"/>
    </source>
</evidence>
<dbReference type="EMBL" id="NMUH01011642">
    <property type="protein sequence ID" value="MQM21833.1"/>
    <property type="molecule type" value="Genomic_DNA"/>
</dbReference>
<dbReference type="AlphaFoldDB" id="A0A843XRP1"/>
<name>A0A843XRP1_COLES</name>
<sequence>MGRNGGAAGTAEPEHVEMWPGLSGNRQVGKPTPPRQCRYPTVDMGNGLVGPTPERREAYNNEIPTTSYFTIAVSVRCAGLRRVRGRRRRRLLWREQRSRGVTLALGRWESWLLEAWRGTFSGSKDLKLWAEKDLYGLLIGEEILTSIRIGFPKCSMA</sequence>
<evidence type="ECO:0000313" key="3">
    <source>
        <dbReference type="Proteomes" id="UP000652761"/>
    </source>
</evidence>
<evidence type="ECO:0000256" key="1">
    <source>
        <dbReference type="SAM" id="MobiDB-lite"/>
    </source>
</evidence>
<accession>A0A843XRP1</accession>
<keyword evidence="3" id="KW-1185">Reference proteome</keyword>
<proteinExistence type="predicted"/>
<dbReference type="Proteomes" id="UP000652761">
    <property type="component" value="Unassembled WGS sequence"/>
</dbReference>
<feature type="region of interest" description="Disordered" evidence="1">
    <location>
        <begin position="1"/>
        <end position="55"/>
    </location>
</feature>